<evidence type="ECO:0000256" key="5">
    <source>
        <dbReference type="ARBA" id="ARBA00023136"/>
    </source>
</evidence>
<keyword evidence="8" id="KW-1185">Reference proteome</keyword>
<dbReference type="EMBL" id="JBHLVX010000011">
    <property type="protein sequence ID" value="MFC0266974.1"/>
    <property type="molecule type" value="Genomic_DNA"/>
</dbReference>
<keyword evidence="2" id="KW-0997">Cell inner membrane</keyword>
<organism evidence="7 8">
    <name type="scientific">Kushneria aurantia</name>
    <dbReference type="NCBI Taxonomy" id="504092"/>
    <lineage>
        <taxon>Bacteria</taxon>
        <taxon>Pseudomonadati</taxon>
        <taxon>Pseudomonadota</taxon>
        <taxon>Gammaproteobacteria</taxon>
        <taxon>Oceanospirillales</taxon>
        <taxon>Halomonadaceae</taxon>
        <taxon>Kushneria</taxon>
    </lineage>
</organism>
<dbReference type="Gene3D" id="2.60.450.10">
    <property type="entry name" value="Lipopolysaccharide (LPS) transport protein A like domain"/>
    <property type="match status" value="1"/>
</dbReference>
<feature type="region of interest" description="Disordered" evidence="6">
    <location>
        <begin position="69"/>
        <end position="89"/>
    </location>
</feature>
<dbReference type="Proteomes" id="UP001589814">
    <property type="component" value="Unassembled WGS sequence"/>
</dbReference>
<dbReference type="PANTHER" id="PTHR37481:SF1">
    <property type="entry name" value="LIPOPOLYSACCHARIDE EXPORT SYSTEM PROTEIN LPTC"/>
    <property type="match status" value="1"/>
</dbReference>
<keyword evidence="4" id="KW-1133">Transmembrane helix</keyword>
<protein>
    <submittedName>
        <fullName evidence="7">LPS export ABC transporter periplasmic protein LptC</fullName>
    </submittedName>
</protein>
<name>A0ABV6FZZ8_9GAMM</name>
<feature type="compositionally biased region" description="Polar residues" evidence="6">
    <location>
        <begin position="69"/>
        <end position="82"/>
    </location>
</feature>
<evidence type="ECO:0000313" key="8">
    <source>
        <dbReference type="Proteomes" id="UP001589814"/>
    </source>
</evidence>
<sequence length="196" mass="22453">MIGRFRPFSVRTRNRLALGLLILLLGGVLTLIDQRGNLMSPPPVPESSEGEPDYYLEGVEYTRFDTQGRPAQTMQSPRLTHTPNDDITRARTPHFTLLDDQQRRWQADGQQARLGPDGNTFQLAGNAVLHQPDEGWRLETDVLHYNLDQRRAWSDSESTFIDNRQRTRGDRFEALLDEDRLHIEGNVHGYYPGTTP</sequence>
<proteinExistence type="predicted"/>
<accession>A0ABV6FZZ8</accession>
<keyword evidence="3" id="KW-0812">Transmembrane</keyword>
<comment type="caution">
    <text evidence="7">The sequence shown here is derived from an EMBL/GenBank/DDBJ whole genome shotgun (WGS) entry which is preliminary data.</text>
</comment>
<gene>
    <name evidence="7" type="primary">lptC</name>
    <name evidence="7" type="ORF">ACFFHW_02995</name>
</gene>
<reference evidence="7 8" key="1">
    <citation type="submission" date="2024-09" db="EMBL/GenBank/DDBJ databases">
        <authorList>
            <person name="Sun Q."/>
            <person name="Mori K."/>
        </authorList>
    </citation>
    <scope>NUCLEOTIDE SEQUENCE [LARGE SCALE GENOMIC DNA]</scope>
    <source>
        <strain evidence="7 8">CCM 7415</strain>
    </source>
</reference>
<keyword evidence="5" id="KW-0472">Membrane</keyword>
<dbReference type="InterPro" id="IPR010664">
    <property type="entry name" value="LipoPS_assembly_LptC-rel"/>
</dbReference>
<dbReference type="RefSeq" id="WP_019952236.1">
    <property type="nucleotide sequence ID" value="NZ_JBHLVX010000011.1"/>
</dbReference>
<dbReference type="NCBIfam" id="TIGR04409">
    <property type="entry name" value="LptC_YrbK"/>
    <property type="match status" value="1"/>
</dbReference>
<evidence type="ECO:0000256" key="3">
    <source>
        <dbReference type="ARBA" id="ARBA00022692"/>
    </source>
</evidence>
<dbReference type="Pfam" id="PF06835">
    <property type="entry name" value="LptC"/>
    <property type="match status" value="1"/>
</dbReference>
<dbReference type="PANTHER" id="PTHR37481">
    <property type="entry name" value="LIPOPOLYSACCHARIDE EXPORT SYSTEM PROTEIN LPTC"/>
    <property type="match status" value="1"/>
</dbReference>
<dbReference type="InterPro" id="IPR052363">
    <property type="entry name" value="LPS_export_LptC"/>
</dbReference>
<evidence type="ECO:0000313" key="7">
    <source>
        <dbReference type="EMBL" id="MFC0266974.1"/>
    </source>
</evidence>
<evidence type="ECO:0000256" key="4">
    <source>
        <dbReference type="ARBA" id="ARBA00022989"/>
    </source>
</evidence>
<evidence type="ECO:0000256" key="2">
    <source>
        <dbReference type="ARBA" id="ARBA00022519"/>
    </source>
</evidence>
<evidence type="ECO:0000256" key="1">
    <source>
        <dbReference type="ARBA" id="ARBA00022475"/>
    </source>
</evidence>
<dbReference type="InterPro" id="IPR026265">
    <property type="entry name" value="LptC"/>
</dbReference>
<keyword evidence="1" id="KW-1003">Cell membrane</keyword>
<evidence type="ECO:0000256" key="6">
    <source>
        <dbReference type="SAM" id="MobiDB-lite"/>
    </source>
</evidence>